<protein>
    <recommendedName>
        <fullName evidence="1">LigXa-like C-terminal domain-containing protein</fullName>
    </recommendedName>
</protein>
<dbReference type="Pfam" id="PF19301">
    <property type="entry name" value="LigXa_C"/>
    <property type="match status" value="1"/>
</dbReference>
<dbReference type="EMBL" id="UINC01039529">
    <property type="protein sequence ID" value="SVB38144.1"/>
    <property type="molecule type" value="Genomic_DNA"/>
</dbReference>
<organism evidence="2">
    <name type="scientific">marine metagenome</name>
    <dbReference type="NCBI Taxonomy" id="408172"/>
    <lineage>
        <taxon>unclassified sequences</taxon>
        <taxon>metagenomes</taxon>
        <taxon>ecological metagenomes</taxon>
    </lineage>
</organism>
<feature type="domain" description="LigXa-like C-terminal" evidence="1">
    <location>
        <begin position="13"/>
        <end position="112"/>
    </location>
</feature>
<dbReference type="SUPFAM" id="SSF55961">
    <property type="entry name" value="Bet v1-like"/>
    <property type="match status" value="1"/>
</dbReference>
<gene>
    <name evidence="2" type="ORF">METZ01_LOCUS190998</name>
</gene>
<name>A0A382DJH9_9ZZZZ</name>
<dbReference type="AlphaFoldDB" id="A0A382DJH9"/>
<evidence type="ECO:0000259" key="1">
    <source>
        <dbReference type="Pfam" id="PF19301"/>
    </source>
</evidence>
<accession>A0A382DJH9</accession>
<dbReference type="Gene3D" id="3.90.380.10">
    <property type="entry name" value="Naphthalene 1,2-dioxygenase Alpha Subunit, Chain A, domain 1"/>
    <property type="match status" value="1"/>
</dbReference>
<reference evidence="2" key="1">
    <citation type="submission" date="2018-05" db="EMBL/GenBank/DDBJ databases">
        <authorList>
            <person name="Lanie J.A."/>
            <person name="Ng W.-L."/>
            <person name="Kazmierczak K.M."/>
            <person name="Andrzejewski T.M."/>
            <person name="Davidsen T.M."/>
            <person name="Wayne K.J."/>
            <person name="Tettelin H."/>
            <person name="Glass J.I."/>
            <person name="Rusch D."/>
            <person name="Podicherti R."/>
            <person name="Tsui H.-C.T."/>
            <person name="Winkler M.E."/>
        </authorList>
    </citation>
    <scope>NUCLEOTIDE SEQUENCE</scope>
</reference>
<dbReference type="InterPro" id="IPR045623">
    <property type="entry name" value="LigXa_C"/>
</dbReference>
<evidence type="ECO:0000313" key="2">
    <source>
        <dbReference type="EMBL" id="SVB38144.1"/>
    </source>
</evidence>
<feature type="non-terminal residue" evidence="2">
    <location>
        <position position="1"/>
    </location>
</feature>
<proteinExistence type="predicted"/>
<sequence length="126" mass="14094">HDASFLKKEPRTLRAVLNKDNDYGIDREVQRTKTFTGIESISVQDSGIQESMGAICDRTKEHLGTSDAAVIAMRRMYLQACRDLLEGKEPFVPRKGSDYRVRSVADVIDRSVTFEETTERVAVGAA</sequence>